<evidence type="ECO:0000259" key="1">
    <source>
        <dbReference type="Pfam" id="PF01738"/>
    </source>
</evidence>
<dbReference type="Pfam" id="PF01738">
    <property type="entry name" value="DLH"/>
    <property type="match status" value="1"/>
</dbReference>
<evidence type="ECO:0000313" key="3">
    <source>
        <dbReference type="Proteomes" id="UP000886687"/>
    </source>
</evidence>
<gene>
    <name evidence="2" type="ORF">JAZ04_14260</name>
</gene>
<proteinExistence type="predicted"/>
<dbReference type="InterPro" id="IPR029058">
    <property type="entry name" value="AB_hydrolase_fold"/>
</dbReference>
<dbReference type="AlphaFoldDB" id="A0A9E4K5N0"/>
<dbReference type="PANTHER" id="PTHR46623:SF6">
    <property type="entry name" value="ALPHA_BETA-HYDROLASES SUPERFAMILY PROTEIN"/>
    <property type="match status" value="1"/>
</dbReference>
<sequence length="229" mass="25849">MRTRKRVSAMGQEIELMTEQGERFQAYLSGSDESIGGILILHEWWGVKPHNRQWADQFANVGYQALVVDLYDGRVTEDAEQAAQWMREIDQQAADRKLIAGIEYLSRRGRKIAVYGCSFGGKQAMQASLLKPELVDATVMAYCRMETDPVKLAQLQGPVLAIYAEQERNWPEKQHNFEQAMSEAGKLTESVSYDAAHGFTNPTSPRYDEVADKAAWQVVIDFLQQEIAG</sequence>
<name>A0A9E4K5N0_9GAMM</name>
<keyword evidence="2" id="KW-0378">Hydrolase</keyword>
<comment type="caution">
    <text evidence="2">The sequence shown here is derived from an EMBL/GenBank/DDBJ whole genome shotgun (WGS) entry which is preliminary data.</text>
</comment>
<feature type="domain" description="Dienelactone hydrolase" evidence="1">
    <location>
        <begin position="24"/>
        <end position="226"/>
    </location>
</feature>
<dbReference type="InterPro" id="IPR051049">
    <property type="entry name" value="Dienelactone_hydrolase-like"/>
</dbReference>
<organism evidence="2 3">
    <name type="scientific">Candidatus Thiodiazotropha lotti</name>
    <dbReference type="NCBI Taxonomy" id="2792787"/>
    <lineage>
        <taxon>Bacteria</taxon>
        <taxon>Pseudomonadati</taxon>
        <taxon>Pseudomonadota</taxon>
        <taxon>Gammaproteobacteria</taxon>
        <taxon>Chromatiales</taxon>
        <taxon>Sedimenticolaceae</taxon>
        <taxon>Candidatus Thiodiazotropha</taxon>
    </lineage>
</organism>
<evidence type="ECO:0000313" key="2">
    <source>
        <dbReference type="EMBL" id="MCG7940002.1"/>
    </source>
</evidence>
<dbReference type="EMBL" id="JAEPDI010000012">
    <property type="protein sequence ID" value="MCG7940002.1"/>
    <property type="molecule type" value="Genomic_DNA"/>
</dbReference>
<dbReference type="Proteomes" id="UP000886687">
    <property type="component" value="Unassembled WGS sequence"/>
</dbReference>
<reference evidence="2" key="1">
    <citation type="journal article" date="2021" name="Proc. Natl. Acad. Sci. U.S.A.">
        <title>Global biogeography of chemosynthetic symbionts reveals both localized and globally distributed symbiont groups. .</title>
        <authorList>
            <person name="Osvatic J.T."/>
            <person name="Wilkins L.G.E."/>
            <person name="Leibrecht L."/>
            <person name="Leray M."/>
            <person name="Zauner S."/>
            <person name="Polzin J."/>
            <person name="Camacho Y."/>
            <person name="Gros O."/>
            <person name="van Gils J.A."/>
            <person name="Eisen J.A."/>
            <person name="Petersen J.M."/>
            <person name="Yuen B."/>
        </authorList>
    </citation>
    <scope>NUCLEOTIDE SEQUENCE</scope>
    <source>
        <strain evidence="2">MAGL173</strain>
    </source>
</reference>
<protein>
    <submittedName>
        <fullName evidence="2">Dienelactone hydrolase family protein</fullName>
    </submittedName>
</protein>
<dbReference type="PANTHER" id="PTHR46623">
    <property type="entry name" value="CARBOXYMETHYLENEBUTENOLIDASE-RELATED"/>
    <property type="match status" value="1"/>
</dbReference>
<dbReference type="Gene3D" id="3.40.50.1820">
    <property type="entry name" value="alpha/beta hydrolase"/>
    <property type="match status" value="1"/>
</dbReference>
<dbReference type="SUPFAM" id="SSF53474">
    <property type="entry name" value="alpha/beta-Hydrolases"/>
    <property type="match status" value="1"/>
</dbReference>
<dbReference type="GO" id="GO:0016787">
    <property type="term" value="F:hydrolase activity"/>
    <property type="evidence" value="ECO:0007669"/>
    <property type="project" value="UniProtKB-KW"/>
</dbReference>
<dbReference type="InterPro" id="IPR002925">
    <property type="entry name" value="Dienelactn_hydro"/>
</dbReference>
<accession>A0A9E4K5N0</accession>